<keyword evidence="3" id="KW-1185">Reference proteome</keyword>
<organism evidence="2 3">
    <name type="scientific">Gulo gulo</name>
    <name type="common">Wolverine</name>
    <name type="synonym">Gluton</name>
    <dbReference type="NCBI Taxonomy" id="48420"/>
    <lineage>
        <taxon>Eukaryota</taxon>
        <taxon>Metazoa</taxon>
        <taxon>Chordata</taxon>
        <taxon>Craniata</taxon>
        <taxon>Vertebrata</taxon>
        <taxon>Euteleostomi</taxon>
        <taxon>Mammalia</taxon>
        <taxon>Eutheria</taxon>
        <taxon>Laurasiatheria</taxon>
        <taxon>Carnivora</taxon>
        <taxon>Caniformia</taxon>
        <taxon>Musteloidea</taxon>
        <taxon>Mustelidae</taxon>
        <taxon>Guloninae</taxon>
        <taxon>Gulo</taxon>
    </lineage>
</organism>
<reference evidence="2 3" key="1">
    <citation type="submission" date="2018-10" db="EMBL/GenBank/DDBJ databases">
        <authorList>
            <person name="Ekblom R."/>
            <person name="Jareborg N."/>
        </authorList>
    </citation>
    <scope>NUCLEOTIDE SEQUENCE [LARGE SCALE GENOMIC DNA]</scope>
    <source>
        <tissue evidence="2">Muscle</tissue>
    </source>
</reference>
<gene>
    <name evidence="2" type="ORF">BN2614_LOCUS4</name>
</gene>
<dbReference type="AlphaFoldDB" id="A0A9X9LNM6"/>
<protein>
    <submittedName>
        <fullName evidence="2">Uncharacterized protein</fullName>
    </submittedName>
</protein>
<evidence type="ECO:0000256" key="1">
    <source>
        <dbReference type="SAM" id="MobiDB-lite"/>
    </source>
</evidence>
<dbReference type="Proteomes" id="UP000269945">
    <property type="component" value="Unassembled WGS sequence"/>
</dbReference>
<feature type="region of interest" description="Disordered" evidence="1">
    <location>
        <begin position="18"/>
        <end position="54"/>
    </location>
</feature>
<accession>A0A9X9LNM6</accession>
<evidence type="ECO:0000313" key="2">
    <source>
        <dbReference type="EMBL" id="VCW77737.1"/>
    </source>
</evidence>
<dbReference type="EMBL" id="CYRY02009276">
    <property type="protein sequence ID" value="VCW77737.1"/>
    <property type="molecule type" value="Genomic_DNA"/>
</dbReference>
<feature type="region of interest" description="Disordered" evidence="1">
    <location>
        <begin position="99"/>
        <end position="119"/>
    </location>
</feature>
<name>A0A9X9LNM6_GULGU</name>
<proteinExistence type="predicted"/>
<feature type="non-terminal residue" evidence="2">
    <location>
        <position position="1"/>
    </location>
</feature>
<sequence length="148" mass="16007">FPDASSLAAHTTSFGKSRHLTSYLGGGSHPRQCTRRRLPRPSSGAGKDGKDGILARPQTLVLLVTWKSADGTGHPGGWGLGPGWARGGSLPWRLEVPHHRHRRGPSRLPTSPPGAPAPHMLTPMYTHSHTNARTHSHTHTHTHSHTHI</sequence>
<comment type="caution">
    <text evidence="2">The sequence shown here is derived from an EMBL/GenBank/DDBJ whole genome shotgun (WGS) entry which is preliminary data.</text>
</comment>
<evidence type="ECO:0000313" key="3">
    <source>
        <dbReference type="Proteomes" id="UP000269945"/>
    </source>
</evidence>